<dbReference type="STRING" id="553175.POREN0001_1239"/>
<comment type="caution">
    <text evidence="3">The sequence shown here is derived from an EMBL/GenBank/DDBJ whole genome shotgun (WGS) entry which is preliminary data.</text>
</comment>
<evidence type="ECO:0000259" key="2">
    <source>
        <dbReference type="Pfam" id="PF09603"/>
    </source>
</evidence>
<dbReference type="NCBIfam" id="TIGR04183">
    <property type="entry name" value="Por_Secre_tail"/>
    <property type="match status" value="1"/>
</dbReference>
<dbReference type="InterPro" id="IPR026906">
    <property type="entry name" value="LRR_5"/>
</dbReference>
<dbReference type="InterPro" id="IPR053139">
    <property type="entry name" value="Surface_bspA-like"/>
</dbReference>
<dbReference type="Pfam" id="PF09603">
    <property type="entry name" value="Fib_succ_major"/>
    <property type="match status" value="1"/>
</dbReference>
<dbReference type="NCBIfam" id="TIGR02145">
    <property type="entry name" value="Fib_succ_major"/>
    <property type="match status" value="1"/>
</dbReference>
<evidence type="ECO:0000256" key="1">
    <source>
        <dbReference type="SAM" id="SignalP"/>
    </source>
</evidence>
<dbReference type="Gene3D" id="3.40.50.12480">
    <property type="match status" value="1"/>
</dbReference>
<dbReference type="PANTHER" id="PTHR45661">
    <property type="entry name" value="SURFACE ANTIGEN"/>
    <property type="match status" value="1"/>
</dbReference>
<dbReference type="GeneID" id="93365555"/>
<dbReference type="InterPro" id="IPR011871">
    <property type="entry name" value="Fib_succ_major"/>
</dbReference>
<evidence type="ECO:0000313" key="3">
    <source>
        <dbReference type="EMBL" id="EEN83557.1"/>
    </source>
</evidence>
<reference evidence="3 4" key="1">
    <citation type="submission" date="2009-04" db="EMBL/GenBank/DDBJ databases">
        <authorList>
            <person name="Sebastian Y."/>
            <person name="Madupu R."/>
            <person name="Durkin A.S."/>
            <person name="Torralba M."/>
            <person name="Methe B."/>
            <person name="Sutton G.G."/>
            <person name="Strausberg R.L."/>
            <person name="Nelson K.E."/>
        </authorList>
    </citation>
    <scope>NUCLEOTIDE SEQUENCE [LARGE SCALE GENOMIC DNA]</scope>
    <source>
        <strain evidence="4">ATCC 35406 / BCRC 14492 / JCM 8526 / NCTC 13058 / HG 370</strain>
    </source>
</reference>
<sequence length="883" mass="96130">MSNKKILLLLVSFITVLCSSQHSLAQIKLTPLDENAFAQSNLQLVLDGNKEVALLSRECVVLNGKAEIMQLVYLPKADRTIDFSQAYIVLGEVGIIKFLEDGTVTAVLFDQTGRDGFFISKDGQCGYTPIPDAKDATLLPYILEDKRGEETETYAVVKLGNKIWMRENLRTALFQDGTPIKTGLDKKDWEATKAPAVTYYDGDASNRAAMGALYNWYAVTETTTPLAPKSWQVPSADDWRAVVKYLDPNGFMPDEYDNPSILSLTAGEMLKSKEGWTHSPTGKPEDVLVGNNLSQLDIKPFGSTSTSKYFNGYSGKGLQAYLWSCTQSDYEATKGEFFRLFWDQKVANFFFEDKFMGYSVRCILNTPIQLTEAQPIDPTALTLNVTTAGTLASQLSEEHKQSVSKLTLKGSLDARDFAALRQLSKLNKLTLEEVKIEAYRGDGGPIAGVKKYPENEIPAESFKGNVTLSSFKATGEISSLGANCFEGCARLSQVVLPEALTEFNGSNFKNCTSLQTLTLHGGITDLGASTFEGCSSLATITLPSEIEELGDSLFKDCKSLSSITIPDSVTSIGMSAFENCSALTQIELPDAVETLGMFAFQGCTALQTATLGNGISEVDYGTFLGDYALKSVTLPNNLETIGAFSFQGCTALKTLTIPQKVKKIANGVFRSTAIKFTLPEGSLFEVKDEMLLSKDGKTIYYVPNTFRGEVVIPNGIETINGAAFADCKGVSKAHLPASIREIKLMAFENTSLYQLTLDVVNPSDIKLGEDVFGKTMDYSRCELFVPESSVEAYKAAEPWKHFDIKASTALSSPASDFFQISLEGRTLQLHTSQSSSFSIFSTDGEMLLQGSLQAGSNPIDTAQLPSGVYLLSVGKNSQLILLP</sequence>
<dbReference type="InterPro" id="IPR032675">
    <property type="entry name" value="LRR_dom_sf"/>
</dbReference>
<feature type="chain" id="PRO_5002926276" evidence="1">
    <location>
        <begin position="26"/>
        <end position="883"/>
    </location>
</feature>
<feature type="signal peptide" evidence="1">
    <location>
        <begin position="1"/>
        <end position="25"/>
    </location>
</feature>
<dbReference type="SUPFAM" id="SSF52058">
    <property type="entry name" value="L domain-like"/>
    <property type="match status" value="1"/>
</dbReference>
<organism evidence="3 4">
    <name type="scientific">Porphyromonas endodontalis (strain ATCC 35406 / DSM 24491 / JCM 8526 / CCUG 16442 / BCRC 14492 / NCTC 13058 / HG 370)</name>
    <name type="common">Bacteroides endodontalis</name>
    <dbReference type="NCBI Taxonomy" id="553175"/>
    <lineage>
        <taxon>Bacteria</taxon>
        <taxon>Pseudomonadati</taxon>
        <taxon>Bacteroidota</taxon>
        <taxon>Bacteroidia</taxon>
        <taxon>Bacteroidales</taxon>
        <taxon>Porphyromonadaceae</taxon>
        <taxon>Porphyromonas</taxon>
    </lineage>
</organism>
<accession>C3J7Z7</accession>
<dbReference type="RefSeq" id="WP_004332024.1">
    <property type="nucleotide sequence ID" value="NZ_ACNN01000005.1"/>
</dbReference>
<keyword evidence="4" id="KW-1185">Reference proteome</keyword>
<dbReference type="AlphaFoldDB" id="C3J7Z7"/>
<proteinExistence type="predicted"/>
<dbReference type="EMBL" id="ACNN01000005">
    <property type="protein sequence ID" value="EEN83557.1"/>
    <property type="molecule type" value="Genomic_DNA"/>
</dbReference>
<protein>
    <submittedName>
        <fullName evidence="3">Fibrobacter succinogene major paralogous domain protein</fullName>
    </submittedName>
</protein>
<dbReference type="InterPro" id="IPR026444">
    <property type="entry name" value="Secre_tail"/>
</dbReference>
<dbReference type="Gene3D" id="3.80.10.10">
    <property type="entry name" value="Ribonuclease Inhibitor"/>
    <property type="match status" value="3"/>
</dbReference>
<keyword evidence="1" id="KW-0732">Signal</keyword>
<dbReference type="eggNOG" id="COG3209">
    <property type="taxonomic scope" value="Bacteria"/>
</dbReference>
<dbReference type="Proteomes" id="UP000004295">
    <property type="component" value="Unassembled WGS sequence"/>
</dbReference>
<feature type="domain" description="Fibrobacter succinogenes major paralogous" evidence="2">
    <location>
        <begin position="157"/>
        <end position="363"/>
    </location>
</feature>
<dbReference type="Pfam" id="PF13306">
    <property type="entry name" value="LRR_5"/>
    <property type="match status" value="2"/>
</dbReference>
<gene>
    <name evidence="3" type="ORF">POREN0001_1239</name>
</gene>
<dbReference type="PANTHER" id="PTHR45661:SF3">
    <property type="entry name" value="IG-LIKE DOMAIN-CONTAINING PROTEIN"/>
    <property type="match status" value="1"/>
</dbReference>
<evidence type="ECO:0000313" key="4">
    <source>
        <dbReference type="Proteomes" id="UP000004295"/>
    </source>
</evidence>
<name>C3J7Z7_POREA</name>